<protein>
    <recommendedName>
        <fullName evidence="2">Helix-turn-helix domain-containing protein</fullName>
    </recommendedName>
</protein>
<name>A0A498QED9_9MYCO</name>
<dbReference type="Pfam" id="PF12728">
    <property type="entry name" value="HTH_17"/>
    <property type="match status" value="1"/>
</dbReference>
<dbReference type="EMBL" id="UPHP01000143">
    <property type="protein sequence ID" value="VBA43956.1"/>
    <property type="molecule type" value="Genomic_DNA"/>
</dbReference>
<dbReference type="AlphaFoldDB" id="A0A498QED9"/>
<feature type="region of interest" description="Disordered" evidence="1">
    <location>
        <begin position="109"/>
        <end position="130"/>
    </location>
</feature>
<gene>
    <name evidence="3" type="ORF">LAUMK136_05362</name>
</gene>
<dbReference type="Proteomes" id="UP000273307">
    <property type="component" value="Unassembled WGS sequence"/>
</dbReference>
<dbReference type="InterPro" id="IPR041657">
    <property type="entry name" value="HTH_17"/>
</dbReference>
<reference evidence="3 4" key="1">
    <citation type="submission" date="2018-09" db="EMBL/GenBank/DDBJ databases">
        <authorList>
            <person name="Tagini F."/>
        </authorList>
    </citation>
    <scope>NUCLEOTIDE SEQUENCE [LARGE SCALE GENOMIC DNA]</scope>
    <source>
        <strain evidence="3 4">MK136</strain>
    </source>
</reference>
<sequence length="130" mass="14549">MRLSDDEAEQALYCANELIDRRRRAGVPVPAWMTRLAHRLDLTSALSSAGHENDSDNAALDANELVTTAEAAELLKVSTRQARRLSRDLDADTIGGRLVYRRSTVIEYAQERRNGRHRRGIRTTPPQPVG</sequence>
<evidence type="ECO:0000259" key="2">
    <source>
        <dbReference type="Pfam" id="PF12728"/>
    </source>
</evidence>
<keyword evidence="4" id="KW-1185">Reference proteome</keyword>
<dbReference type="RefSeq" id="WP_168990919.1">
    <property type="nucleotide sequence ID" value="NZ_UPHP01000143.1"/>
</dbReference>
<evidence type="ECO:0000256" key="1">
    <source>
        <dbReference type="SAM" id="MobiDB-lite"/>
    </source>
</evidence>
<proteinExistence type="predicted"/>
<evidence type="ECO:0000313" key="3">
    <source>
        <dbReference type="EMBL" id="VBA43956.1"/>
    </source>
</evidence>
<accession>A0A498QED9</accession>
<organism evidence="3 4">
    <name type="scientific">Mycobacterium attenuatum</name>
    <dbReference type="NCBI Taxonomy" id="2341086"/>
    <lineage>
        <taxon>Bacteria</taxon>
        <taxon>Bacillati</taxon>
        <taxon>Actinomycetota</taxon>
        <taxon>Actinomycetes</taxon>
        <taxon>Mycobacteriales</taxon>
        <taxon>Mycobacteriaceae</taxon>
        <taxon>Mycobacterium</taxon>
    </lineage>
</organism>
<feature type="domain" description="Helix-turn-helix" evidence="2">
    <location>
        <begin position="65"/>
        <end position="113"/>
    </location>
</feature>
<evidence type="ECO:0000313" key="4">
    <source>
        <dbReference type="Proteomes" id="UP000273307"/>
    </source>
</evidence>